<dbReference type="GO" id="GO:0006303">
    <property type="term" value="P:double-strand break repair via nonhomologous end joining"/>
    <property type="evidence" value="ECO:0007669"/>
    <property type="project" value="InterPro"/>
</dbReference>
<dbReference type="InterPro" id="IPR045581">
    <property type="entry name" value="DNAPKcs_CC5"/>
</dbReference>
<dbReference type="Pfam" id="PF19704">
    <property type="entry name" value="DNAPKcs_CC5"/>
    <property type="match status" value="1"/>
</dbReference>
<dbReference type="Proteomes" id="UP000663868">
    <property type="component" value="Unassembled WGS sequence"/>
</dbReference>
<accession>A0A820JRY8</accession>
<dbReference type="AlphaFoldDB" id="A0A820JRY8"/>
<evidence type="ECO:0000313" key="2">
    <source>
        <dbReference type="EMBL" id="CAF4328671.1"/>
    </source>
</evidence>
<name>A0A820JRY8_9BILA</name>
<evidence type="ECO:0000259" key="1">
    <source>
        <dbReference type="Pfam" id="PF19704"/>
    </source>
</evidence>
<dbReference type="EMBL" id="CAJOBB010016444">
    <property type="protein sequence ID" value="CAF4328671.1"/>
    <property type="molecule type" value="Genomic_DNA"/>
</dbReference>
<organism evidence="2 3">
    <name type="scientific">Adineta steineri</name>
    <dbReference type="NCBI Taxonomy" id="433720"/>
    <lineage>
        <taxon>Eukaryota</taxon>
        <taxon>Metazoa</taxon>
        <taxon>Spiralia</taxon>
        <taxon>Gnathifera</taxon>
        <taxon>Rotifera</taxon>
        <taxon>Eurotatoria</taxon>
        <taxon>Bdelloidea</taxon>
        <taxon>Adinetida</taxon>
        <taxon>Adinetidae</taxon>
        <taxon>Adineta</taxon>
    </lineage>
</organism>
<comment type="caution">
    <text evidence="2">The sequence shown here is derived from an EMBL/GenBank/DDBJ whole genome shotgun (WGS) entry which is preliminary data.</text>
</comment>
<protein>
    <recommendedName>
        <fullName evidence="1">DNA-dependent protein kinase catalytic subunit CC5 domain-containing protein</fullName>
    </recommendedName>
</protein>
<feature type="non-terminal residue" evidence="2">
    <location>
        <position position="61"/>
    </location>
</feature>
<gene>
    <name evidence="2" type="ORF">KXQ929_LOCUS47044</name>
</gene>
<proteinExistence type="predicted"/>
<reference evidence="2" key="1">
    <citation type="submission" date="2021-02" db="EMBL/GenBank/DDBJ databases">
        <authorList>
            <person name="Nowell W R."/>
        </authorList>
    </citation>
    <scope>NUCLEOTIDE SEQUENCE</scope>
</reference>
<feature type="domain" description="DNA-dependent protein kinase catalytic subunit CC5" evidence="1">
    <location>
        <begin position="4"/>
        <end position="59"/>
    </location>
</feature>
<evidence type="ECO:0000313" key="3">
    <source>
        <dbReference type="Proteomes" id="UP000663868"/>
    </source>
</evidence>
<sequence length="61" mass="7521">MFQILRKLRELLLEFLSSKNEYFNYSINFLLEHTTTHNSDYNHFIFENPLDKCIFQEFILT</sequence>